<evidence type="ECO:0000256" key="4">
    <source>
        <dbReference type="ARBA" id="ARBA00022692"/>
    </source>
</evidence>
<sequence>MDLFNTSVRDAFPTTVCFQFPPKANSEGLWNMSENWKLNFTMPFDVHFSLPVQNYTIPVLEIEMLAIFAVTQITHFFLSFAGLPKLVSELLAGVFLGDAVAATFIEKYASIVFRFVNQEILGTISLFGYSMFMFLIGVKMDPSIVFKTGTKAFYTGALAMLAPLLFGTIAQLAVGQIWNLHKQGHLQIVFVLTTHSLTSFPVIACLLGDLKILSSELGRLALSSAIVSDVFGTFLTSVTTMAKVMDHSIPIFIRDLTLLIMYLFFVVYVARPAMLWVVKQTPEGRPVKKVYISLIILLVLASGLLSNFYHFTLVFGPFILGLAVPDGPPLGSTLVKKFDVITNGVFMPIFTTICMLKASPHDLKFSTPLEKANAVVVSVIVISKFLFVLIPPLFCKLPLKDSIALSLIMSYKGVVEMATYSFARDSKVIDFEVYAFVMATILFTSITVPLLVNVLYDPKRKYGGYQKRNLMHSQYESEIRILACANRSDNSAAIINLLDTSCPTKENPIAVYVLHLIELVGRASPVFISHQLQKKTLTNYSYSENVILSFTHFQRENEGATSVSVFTAISPTTYMHDDICTLALNKLTSLIILPFHRKWSADGSTVESEDQTIRSLNCSVLETAPCSVSILVTRGHVKNLNSAASKSETYRVAMIYMGGKDDREALTFCKRMVKDSCIKLSVINFIGVSENGDDDENHWDRVLDNEMLKEIVQNNVVGNGHVRYVEEMVRDGTQTAQKIRAMANDYELFVVGRRYNVKSTQTVGLDQWSEFPELGVVGDLLASSDFVSKSQPSQPNSVSPLVKAEAVWEERNNTNNTKSSVSAPIVVVLRLPSFEVLAMEDQIGNTETEAAQPMESEFPAGSKELKLHEVIAKCSLDFDEWTSLISEIEKTYPDDIEKICLVYDSFLSKFPLCHGYWTKYAYHKARLCSVDKVVEIFERAVQSATYCVGVWVEYSIFSMSAFEDPSDIRRLFKRGLSFVGRDYLCHTLWDKYIEFELSQRQWSSLAHIYIEALRFPTKMLHHYFHRLGALWEEEMGCHGSSTLDQSEPLSNEEVHKDQISCVVKELLEPSIGLASSKALHKYLTIGELLYREACQLDEKIVTFETNIRRSYFHVKSLDANQLENWHRYVDFVEKQGDFDWAVKLYERCLIPCANYPEFWMRYVDFMETKGGREISNYALDRATRIFINRVPVIHLFGARYKEHKGDAFGAQEALLHCHTDSDSNFVENVTVKANMERRLGNFMAASKVYEEALEMAAVKKKLHSLPLLYIRFSRLKYMITNSADAARDVLIDGIKHLPHCKLLLEELINFAMIHGGKHHINIVDTIISNAISPGSDVSPRLNMKDAEDVSNLYLELNMLCLIAYSHSTWMYVYFPLTTRAVDKGFIKGCIQRGLSVLGRQFITEITISFRLHWEGEKIKFVDLCGNIDEVRRAWNQHIRLFPYSIRNFYEQSTMPKDLKLTEEGRGEAKYDDMMPQQPAGHCSSDHQIQLTLQDKKLPLPQTSEDMSAQGSTDQVSVQKLTSPENQDIQFEHAIIDQLQSGEPYNEPQKLKLPALEASEQPTKAASEPEVSEQHRENTAEPNITSDLVCQVTEETGCIQASQEYSNGNDVKQENDLESEQDLKPPSLASLSLHPQGSMSPDSVPPMPLNCKAPQETSNVNESMRESNCNINEDGASDSARSYQNPVPTQPLPQSNVPANIGGNWSQMNNSGKARRDSKFGPRGHMQRKPHQQRQASPQQYPPAEMGSSMPMSQGHYPQIASTQSPQVQQVSQAQVHHQAATGPGNMTTPISWPLQNVQQSNYSSYQSQLSTQATAPQISHYPVQGEGQQATQNTPVATAPISVPPATTLHAASSTAATTTTFRTETTPAAKWYTTDSGMEWQLLPTGINYWDMFMRKNNNILLLRCEDQGAAPSHVSGACAPVVLSLSPHSQRSTPPDQ</sequence>
<proteinExistence type="inferred from homology"/>
<dbReference type="GO" id="GO:1902600">
    <property type="term" value="P:proton transmembrane transport"/>
    <property type="evidence" value="ECO:0007669"/>
    <property type="project" value="InterPro"/>
</dbReference>
<feature type="transmembrane region" description="Helical" evidence="12">
    <location>
        <begin position="434"/>
        <end position="456"/>
    </location>
</feature>
<keyword evidence="4 12" id="KW-0812">Transmembrane</keyword>
<gene>
    <name evidence="15" type="ORF">FEM48_Zijuj01G0058100</name>
</gene>
<evidence type="ECO:0000256" key="9">
    <source>
        <dbReference type="ARBA" id="ARBA00023242"/>
    </source>
</evidence>
<feature type="compositionally biased region" description="Low complexity" evidence="11">
    <location>
        <begin position="1760"/>
        <end position="1781"/>
    </location>
</feature>
<feature type="transmembrane region" description="Helical" evidence="12">
    <location>
        <begin position="290"/>
        <end position="320"/>
    </location>
</feature>
<dbReference type="InterPro" id="IPR006153">
    <property type="entry name" value="Cation/H_exchanger_TM"/>
</dbReference>
<dbReference type="PANTHER" id="PTHR17204">
    <property type="entry name" value="PRE-MRNA PROCESSING PROTEIN PRP39-RELATED"/>
    <property type="match status" value="1"/>
</dbReference>
<dbReference type="Pfam" id="PF23256">
    <property type="entry name" value="CHX17_2nd"/>
    <property type="match status" value="1"/>
</dbReference>
<evidence type="ECO:0000256" key="1">
    <source>
        <dbReference type="ARBA" id="ARBA00004123"/>
    </source>
</evidence>
<evidence type="ECO:0000256" key="3">
    <source>
        <dbReference type="ARBA" id="ARBA00022664"/>
    </source>
</evidence>
<dbReference type="PANTHER" id="PTHR17204:SF26">
    <property type="entry name" value="PRE-MRNA-PROCESSING FACTOR 39-2"/>
    <property type="match status" value="1"/>
</dbReference>
<feature type="transmembrane region" description="Helical" evidence="12">
    <location>
        <begin position="220"/>
        <end position="239"/>
    </location>
</feature>
<feature type="compositionally biased region" description="Polar residues" evidence="11">
    <location>
        <begin position="1628"/>
        <end position="1640"/>
    </location>
</feature>
<feature type="domain" description="Cation/H+ exchanger transmembrane" evidence="13">
    <location>
        <begin position="73"/>
        <end position="451"/>
    </location>
</feature>
<evidence type="ECO:0000256" key="5">
    <source>
        <dbReference type="ARBA" id="ARBA00022737"/>
    </source>
</evidence>
<dbReference type="EMBL" id="JAEACU010000001">
    <property type="protein sequence ID" value="KAH7545107.1"/>
    <property type="molecule type" value="Genomic_DNA"/>
</dbReference>
<keyword evidence="7 12" id="KW-0472">Membrane</keyword>
<evidence type="ECO:0000313" key="15">
    <source>
        <dbReference type="EMBL" id="KAH7545107.1"/>
    </source>
</evidence>
<feature type="domain" description="Cation/H(+) antiporter central" evidence="14">
    <location>
        <begin position="510"/>
        <end position="636"/>
    </location>
</feature>
<keyword evidence="8" id="KW-0508">mRNA splicing</keyword>
<feature type="transmembrane region" description="Helical" evidence="12">
    <location>
        <begin position="90"/>
        <end position="108"/>
    </location>
</feature>
<feature type="transmembrane region" description="Helical" evidence="12">
    <location>
        <begin position="259"/>
        <end position="278"/>
    </location>
</feature>
<dbReference type="GO" id="GO:0000243">
    <property type="term" value="C:commitment complex"/>
    <property type="evidence" value="ECO:0007669"/>
    <property type="project" value="TreeGrafter"/>
</dbReference>
<dbReference type="FunFam" id="1.25.40.10:FF:000064">
    <property type="entry name" value="Putative pre-mrna-processing factor 39"/>
    <property type="match status" value="1"/>
</dbReference>
<protein>
    <submittedName>
        <fullName evidence="15">Uncharacterized protein</fullName>
    </submittedName>
</protein>
<comment type="subcellular location">
    <subcellularLocation>
        <location evidence="2">Membrane</location>
        <topology evidence="2">Multi-pass membrane protein</topology>
    </subcellularLocation>
    <subcellularLocation>
        <location evidence="1">Nucleus</location>
    </subcellularLocation>
</comment>
<dbReference type="GO" id="GO:0005685">
    <property type="term" value="C:U1 snRNP"/>
    <property type="evidence" value="ECO:0007669"/>
    <property type="project" value="TreeGrafter"/>
</dbReference>
<feature type="transmembrane region" description="Helical" evidence="12">
    <location>
        <begin position="64"/>
        <end position="83"/>
    </location>
</feature>
<evidence type="ECO:0000259" key="13">
    <source>
        <dbReference type="Pfam" id="PF00999"/>
    </source>
</evidence>
<evidence type="ECO:0000256" key="2">
    <source>
        <dbReference type="ARBA" id="ARBA00004141"/>
    </source>
</evidence>
<name>A0A978VZH3_ZIZJJ</name>
<feature type="transmembrane region" description="Helical" evidence="12">
    <location>
        <begin position="372"/>
        <end position="390"/>
    </location>
</feature>
<evidence type="ECO:0000256" key="7">
    <source>
        <dbReference type="ARBA" id="ARBA00023136"/>
    </source>
</evidence>
<evidence type="ECO:0000256" key="10">
    <source>
        <dbReference type="ARBA" id="ARBA00038019"/>
    </source>
</evidence>
<feature type="compositionally biased region" description="Polar residues" evidence="11">
    <location>
        <begin position="1678"/>
        <end position="1711"/>
    </location>
</feature>
<dbReference type="GO" id="GO:0071004">
    <property type="term" value="C:U2-type prespliceosome"/>
    <property type="evidence" value="ECO:0007669"/>
    <property type="project" value="TreeGrafter"/>
</dbReference>
<evidence type="ECO:0000259" key="14">
    <source>
        <dbReference type="Pfam" id="PF23256"/>
    </source>
</evidence>
<accession>A0A978VZH3</accession>
<dbReference type="Pfam" id="PF23241">
    <property type="entry name" value="HAT_PRP39_C"/>
    <property type="match status" value="1"/>
</dbReference>
<dbReference type="GO" id="GO:0030627">
    <property type="term" value="F:pre-mRNA 5'-splice site binding"/>
    <property type="evidence" value="ECO:0007669"/>
    <property type="project" value="TreeGrafter"/>
</dbReference>
<reference evidence="15" key="1">
    <citation type="journal article" date="2021" name="Front. Plant Sci.">
        <title>Chromosome-Scale Genome Assembly for Chinese Sour Jujube and Insights Into Its Genome Evolution and Domestication Signature.</title>
        <authorList>
            <person name="Shen L.-Y."/>
            <person name="Luo H."/>
            <person name="Wang X.-L."/>
            <person name="Wang X.-M."/>
            <person name="Qiu X.-J."/>
            <person name="Liu H."/>
            <person name="Zhou S.-S."/>
            <person name="Jia K.-H."/>
            <person name="Nie S."/>
            <person name="Bao Y.-T."/>
            <person name="Zhang R.-G."/>
            <person name="Yun Q.-Z."/>
            <person name="Chai Y.-H."/>
            <person name="Lu J.-Y."/>
            <person name="Li Y."/>
            <person name="Zhao S.-W."/>
            <person name="Mao J.-F."/>
            <person name="Jia S.-G."/>
            <person name="Mao Y.-M."/>
        </authorList>
    </citation>
    <scope>NUCLEOTIDE SEQUENCE</scope>
    <source>
        <strain evidence="15">AT0</strain>
        <tissue evidence="15">Leaf</tissue>
    </source>
</reference>
<dbReference type="GO" id="GO:0000395">
    <property type="term" value="P:mRNA 5'-splice site recognition"/>
    <property type="evidence" value="ECO:0007669"/>
    <property type="project" value="TreeGrafter"/>
</dbReference>
<dbReference type="InterPro" id="IPR057291">
    <property type="entry name" value="CHX17_2nd"/>
</dbReference>
<dbReference type="Proteomes" id="UP000813462">
    <property type="component" value="Unassembled WGS sequence"/>
</dbReference>
<dbReference type="InterPro" id="IPR011990">
    <property type="entry name" value="TPR-like_helical_dom_sf"/>
</dbReference>
<dbReference type="GO" id="GO:0016020">
    <property type="term" value="C:membrane"/>
    <property type="evidence" value="ECO:0007669"/>
    <property type="project" value="UniProtKB-SubCell"/>
</dbReference>
<feature type="region of interest" description="Disordered" evidence="11">
    <location>
        <begin position="1557"/>
        <end position="1584"/>
    </location>
</feature>
<dbReference type="InterPro" id="IPR059164">
    <property type="entry name" value="HAT_PRP39_C"/>
</dbReference>
<evidence type="ECO:0000256" key="8">
    <source>
        <dbReference type="ARBA" id="ARBA00023187"/>
    </source>
</evidence>
<comment type="similarity">
    <text evidence="10">Belongs to the PRP39 family.</text>
</comment>
<dbReference type="Gene3D" id="1.20.1530.20">
    <property type="match status" value="1"/>
</dbReference>
<organism evidence="15 16">
    <name type="scientific">Ziziphus jujuba var. spinosa</name>
    <dbReference type="NCBI Taxonomy" id="714518"/>
    <lineage>
        <taxon>Eukaryota</taxon>
        <taxon>Viridiplantae</taxon>
        <taxon>Streptophyta</taxon>
        <taxon>Embryophyta</taxon>
        <taxon>Tracheophyta</taxon>
        <taxon>Spermatophyta</taxon>
        <taxon>Magnoliopsida</taxon>
        <taxon>eudicotyledons</taxon>
        <taxon>Gunneridae</taxon>
        <taxon>Pentapetalae</taxon>
        <taxon>rosids</taxon>
        <taxon>fabids</taxon>
        <taxon>Rosales</taxon>
        <taxon>Rhamnaceae</taxon>
        <taxon>Paliureae</taxon>
        <taxon>Ziziphus</taxon>
    </lineage>
</organism>
<keyword evidence="5" id="KW-0677">Repeat</keyword>
<dbReference type="InterPro" id="IPR038770">
    <property type="entry name" value="Na+/solute_symporter_sf"/>
</dbReference>
<feature type="compositionally biased region" description="Polar residues" evidence="11">
    <location>
        <begin position="1600"/>
        <end position="1609"/>
    </location>
</feature>
<keyword evidence="9" id="KW-0539">Nucleus</keyword>
<feature type="transmembrane region" description="Helical" evidence="12">
    <location>
        <begin position="152"/>
        <end position="174"/>
    </location>
</feature>
<evidence type="ECO:0000256" key="6">
    <source>
        <dbReference type="ARBA" id="ARBA00022989"/>
    </source>
</evidence>
<feature type="transmembrane region" description="Helical" evidence="12">
    <location>
        <begin position="186"/>
        <end position="208"/>
    </location>
</feature>
<dbReference type="Gene3D" id="1.25.40.10">
    <property type="entry name" value="Tetratricopeptide repeat domain"/>
    <property type="match status" value="2"/>
</dbReference>
<dbReference type="InterPro" id="IPR003107">
    <property type="entry name" value="HAT"/>
</dbReference>
<dbReference type="Pfam" id="PF00999">
    <property type="entry name" value="Na_H_Exchanger"/>
    <property type="match status" value="1"/>
</dbReference>
<dbReference type="SUPFAM" id="SSF48452">
    <property type="entry name" value="TPR-like"/>
    <property type="match status" value="1"/>
</dbReference>
<evidence type="ECO:0000256" key="12">
    <source>
        <dbReference type="SAM" id="Phobius"/>
    </source>
</evidence>
<feature type="transmembrane region" description="Helical" evidence="12">
    <location>
        <begin position="120"/>
        <end position="140"/>
    </location>
</feature>
<dbReference type="Pfam" id="PF23240">
    <property type="entry name" value="HAT_PRP39_N"/>
    <property type="match status" value="1"/>
</dbReference>
<dbReference type="GO" id="GO:0015297">
    <property type="term" value="F:antiporter activity"/>
    <property type="evidence" value="ECO:0007669"/>
    <property type="project" value="InterPro"/>
</dbReference>
<keyword evidence="3" id="KW-0507">mRNA processing</keyword>
<dbReference type="SMART" id="SM00386">
    <property type="entry name" value="HAT"/>
    <property type="match status" value="6"/>
</dbReference>
<feature type="region of interest" description="Disordered" evidence="11">
    <location>
        <begin position="1600"/>
        <end position="1792"/>
    </location>
</feature>
<keyword evidence="6 12" id="KW-1133">Transmembrane helix</keyword>
<evidence type="ECO:0000256" key="11">
    <source>
        <dbReference type="SAM" id="MobiDB-lite"/>
    </source>
</evidence>
<feature type="compositionally biased region" description="Polar residues" evidence="11">
    <location>
        <begin position="1654"/>
        <end position="1670"/>
    </location>
</feature>
<comment type="caution">
    <text evidence="15">The sequence shown here is derived from an EMBL/GenBank/DDBJ whole genome shotgun (WGS) entry which is preliminary data.</text>
</comment>
<evidence type="ECO:0000313" key="16">
    <source>
        <dbReference type="Proteomes" id="UP000813462"/>
    </source>
</evidence>